<dbReference type="GO" id="GO:0005524">
    <property type="term" value="F:ATP binding"/>
    <property type="evidence" value="ECO:0007669"/>
    <property type="project" value="UniProtKB-UniRule"/>
</dbReference>
<feature type="binding site" evidence="5">
    <location>
        <begin position="6"/>
        <end position="11"/>
    </location>
    <ligand>
        <name>ATP</name>
        <dbReference type="ChEBI" id="CHEBI:30616"/>
    </ligand>
</feature>
<dbReference type="GO" id="GO:0015937">
    <property type="term" value="P:coenzyme A biosynthetic process"/>
    <property type="evidence" value="ECO:0007669"/>
    <property type="project" value="UniProtKB-UniRule"/>
</dbReference>
<comment type="similarity">
    <text evidence="1 5">Belongs to the CoaE family.</text>
</comment>
<accession>A0A0G3EH05</accession>
<keyword evidence="8" id="KW-1185">Reference proteome</keyword>
<dbReference type="Pfam" id="PF01121">
    <property type="entry name" value="CoaE"/>
    <property type="match status" value="1"/>
</dbReference>
<evidence type="ECO:0000313" key="7">
    <source>
        <dbReference type="EMBL" id="AKJ64702.1"/>
    </source>
</evidence>
<evidence type="ECO:0000256" key="6">
    <source>
        <dbReference type="NCBIfam" id="TIGR00152"/>
    </source>
</evidence>
<evidence type="ECO:0000256" key="5">
    <source>
        <dbReference type="HAMAP-Rule" id="MF_00376"/>
    </source>
</evidence>
<evidence type="ECO:0000313" key="8">
    <source>
        <dbReference type="Proteomes" id="UP000035268"/>
    </source>
</evidence>
<name>A0A0G3EH05_9BACT</name>
<dbReference type="EMBL" id="CP010904">
    <property type="protein sequence ID" value="AKJ64702.1"/>
    <property type="molecule type" value="Genomic_DNA"/>
</dbReference>
<dbReference type="KEGG" id="vbl:L21SP4_01456"/>
<proteinExistence type="inferred from homology"/>
<dbReference type="PANTHER" id="PTHR10695">
    <property type="entry name" value="DEPHOSPHO-COA KINASE-RELATED"/>
    <property type="match status" value="1"/>
</dbReference>
<dbReference type="STRING" id="1307763.L21SP4_01456"/>
<dbReference type="AlphaFoldDB" id="A0A0G3EH05"/>
<comment type="catalytic activity">
    <reaction evidence="5">
        <text>3'-dephospho-CoA + ATP = ADP + CoA + H(+)</text>
        <dbReference type="Rhea" id="RHEA:18245"/>
        <dbReference type="ChEBI" id="CHEBI:15378"/>
        <dbReference type="ChEBI" id="CHEBI:30616"/>
        <dbReference type="ChEBI" id="CHEBI:57287"/>
        <dbReference type="ChEBI" id="CHEBI:57328"/>
        <dbReference type="ChEBI" id="CHEBI:456216"/>
        <dbReference type="EC" id="2.7.1.24"/>
    </reaction>
</comment>
<dbReference type="CDD" id="cd02022">
    <property type="entry name" value="DPCK"/>
    <property type="match status" value="1"/>
</dbReference>
<reference evidence="7 8" key="2">
    <citation type="journal article" date="2016" name="ISME J.">
        <title>Characterization of the first cultured representative of Verrucomicrobia subdivision 5 indicates the proposal of a novel phylum.</title>
        <authorList>
            <person name="Spring S."/>
            <person name="Bunk B."/>
            <person name="Sproer C."/>
            <person name="Schumann P."/>
            <person name="Rohde M."/>
            <person name="Tindall B.J."/>
            <person name="Klenk H.P."/>
        </authorList>
    </citation>
    <scope>NUCLEOTIDE SEQUENCE [LARGE SCALE GENOMIC DNA]</scope>
    <source>
        <strain evidence="7 8">L21-Fru-AB</strain>
    </source>
</reference>
<gene>
    <name evidence="5 7" type="primary">coaE</name>
    <name evidence="7" type="ORF">L21SP4_01456</name>
</gene>
<keyword evidence="4 5" id="KW-0173">Coenzyme A biosynthesis</keyword>
<keyword evidence="5 7" id="KW-0418">Kinase</keyword>
<keyword evidence="5 7" id="KW-0808">Transferase</keyword>
<evidence type="ECO:0000256" key="3">
    <source>
        <dbReference type="ARBA" id="ARBA00022840"/>
    </source>
</evidence>
<dbReference type="InterPro" id="IPR001977">
    <property type="entry name" value="Depp_CoAkinase"/>
</dbReference>
<dbReference type="EC" id="2.7.1.24" evidence="5 6"/>
<dbReference type="Proteomes" id="UP000035268">
    <property type="component" value="Chromosome"/>
</dbReference>
<dbReference type="GO" id="GO:0004140">
    <property type="term" value="F:dephospho-CoA kinase activity"/>
    <property type="evidence" value="ECO:0007669"/>
    <property type="project" value="UniProtKB-UniRule"/>
</dbReference>
<comment type="subcellular location">
    <subcellularLocation>
        <location evidence="5">Cytoplasm</location>
    </subcellularLocation>
</comment>
<dbReference type="Gene3D" id="3.40.50.300">
    <property type="entry name" value="P-loop containing nucleotide triphosphate hydrolases"/>
    <property type="match status" value="1"/>
</dbReference>
<dbReference type="InterPro" id="IPR027417">
    <property type="entry name" value="P-loop_NTPase"/>
</dbReference>
<comment type="function">
    <text evidence="5">Catalyzes the phosphorylation of the 3'-hydroxyl group of dephosphocoenzyme A to form coenzyme A.</text>
</comment>
<comment type="pathway">
    <text evidence="5">Cofactor biosynthesis; coenzyme A biosynthesis; CoA from (R)-pantothenate: step 5/5.</text>
</comment>
<keyword evidence="3 5" id="KW-0067">ATP-binding</keyword>
<dbReference type="NCBIfam" id="TIGR00152">
    <property type="entry name" value="dephospho-CoA kinase"/>
    <property type="match status" value="1"/>
</dbReference>
<organism evidence="7 8">
    <name type="scientific">Kiritimatiella glycovorans</name>
    <dbReference type="NCBI Taxonomy" id="1307763"/>
    <lineage>
        <taxon>Bacteria</taxon>
        <taxon>Pseudomonadati</taxon>
        <taxon>Kiritimatiellota</taxon>
        <taxon>Kiritimatiellia</taxon>
        <taxon>Kiritimatiellales</taxon>
        <taxon>Kiritimatiellaceae</taxon>
        <taxon>Kiritimatiella</taxon>
    </lineage>
</organism>
<dbReference type="PANTHER" id="PTHR10695:SF46">
    <property type="entry name" value="BIFUNCTIONAL COENZYME A SYNTHASE-RELATED"/>
    <property type="match status" value="1"/>
</dbReference>
<sequence>MTGGIACGKSEAGRMLKEGGWAVCEADRLAHESMKPGTAVHANILEEFGPACADEQGRIDRRVLGKRVFDDPVARQRLNEIVHPAVIAELGRWADEQRRSGRDAAAIVPLLFEAGVRAPWDAVLCIAASVETMKERLALRGVCGSDAEKRIGAQWPVEEKAERSDYVIRNDGDLAGLEKQLWATIERIKQEKSEP</sequence>
<dbReference type="GO" id="GO:0005737">
    <property type="term" value="C:cytoplasm"/>
    <property type="evidence" value="ECO:0007669"/>
    <property type="project" value="UniProtKB-SubCell"/>
</dbReference>
<dbReference type="UniPathway" id="UPA00241">
    <property type="reaction ID" value="UER00356"/>
</dbReference>
<reference evidence="8" key="1">
    <citation type="submission" date="2015-02" db="EMBL/GenBank/DDBJ databases">
        <title>Description and complete genome sequence of the first cultured representative of the subdivision 5 of the Verrucomicrobia phylum.</title>
        <authorList>
            <person name="Spring S."/>
            <person name="Bunk B."/>
            <person name="Sproer C."/>
            <person name="Klenk H.-P."/>
        </authorList>
    </citation>
    <scope>NUCLEOTIDE SEQUENCE [LARGE SCALE GENOMIC DNA]</scope>
    <source>
        <strain evidence="8">L21-Fru-AB</strain>
    </source>
</reference>
<evidence type="ECO:0000256" key="1">
    <source>
        <dbReference type="ARBA" id="ARBA00009018"/>
    </source>
</evidence>
<dbReference type="SUPFAM" id="SSF52540">
    <property type="entry name" value="P-loop containing nucleoside triphosphate hydrolases"/>
    <property type="match status" value="1"/>
</dbReference>
<evidence type="ECO:0000256" key="4">
    <source>
        <dbReference type="ARBA" id="ARBA00022993"/>
    </source>
</evidence>
<evidence type="ECO:0000256" key="2">
    <source>
        <dbReference type="ARBA" id="ARBA00022741"/>
    </source>
</evidence>
<dbReference type="PROSITE" id="PS51219">
    <property type="entry name" value="DPCK"/>
    <property type="match status" value="1"/>
</dbReference>
<dbReference type="HAMAP" id="MF_00376">
    <property type="entry name" value="Dephospho_CoA_kinase"/>
    <property type="match status" value="1"/>
</dbReference>
<keyword evidence="2 5" id="KW-0547">Nucleotide-binding</keyword>
<protein>
    <recommendedName>
        <fullName evidence="5 6">Dephospho-CoA kinase</fullName>
        <ecNumber evidence="5 6">2.7.1.24</ecNumber>
    </recommendedName>
    <alternativeName>
        <fullName evidence="5">Dephosphocoenzyme A kinase</fullName>
    </alternativeName>
</protein>
<keyword evidence="5" id="KW-0963">Cytoplasm</keyword>